<accession>A0A5K7SBC6</accession>
<evidence type="ECO:0000256" key="5">
    <source>
        <dbReference type="ARBA" id="ARBA00022692"/>
    </source>
</evidence>
<keyword evidence="4" id="KW-0406">Ion transport</keyword>
<feature type="transmembrane region" description="Helical" evidence="8">
    <location>
        <begin position="55"/>
        <end position="74"/>
    </location>
</feature>
<proteinExistence type="inferred from homology"/>
<keyword evidence="11" id="KW-1185">Reference proteome</keyword>
<keyword evidence="7 8" id="KW-0472">Membrane</keyword>
<dbReference type="Gene3D" id="3.40.50.720">
    <property type="entry name" value="NAD(P)-binding Rossmann-like Domain"/>
    <property type="match status" value="1"/>
</dbReference>
<evidence type="ECO:0000313" key="10">
    <source>
        <dbReference type="EMBL" id="BBE18815.1"/>
    </source>
</evidence>
<reference evidence="10" key="1">
    <citation type="journal article" date="2020" name="Int. J. Syst. Evol. Microbiol.">
        <title>Aquipluma nitroreducens gen. nov. sp. nov., a novel facultatively anaerobic bacterium isolated from a freshwater lake.</title>
        <authorList>
            <person name="Watanabe M."/>
            <person name="Kojima H."/>
            <person name="Fukui M."/>
        </authorList>
    </citation>
    <scope>NUCLEOTIDE SEQUENCE</scope>
    <source>
        <strain evidence="10">MeG22</strain>
    </source>
</reference>
<keyword evidence="5 8" id="KW-0812">Transmembrane</keyword>
<dbReference type="GO" id="GO:0008324">
    <property type="term" value="F:monoatomic cation transmembrane transporter activity"/>
    <property type="evidence" value="ECO:0007669"/>
    <property type="project" value="InterPro"/>
</dbReference>
<evidence type="ECO:0000259" key="9">
    <source>
        <dbReference type="PROSITE" id="PS51202"/>
    </source>
</evidence>
<dbReference type="RefSeq" id="WP_318347118.1">
    <property type="nucleotide sequence ID" value="NZ_AP018694.1"/>
</dbReference>
<organism evidence="10 11">
    <name type="scientific">Aquipluma nitroreducens</name>
    <dbReference type="NCBI Taxonomy" id="2010828"/>
    <lineage>
        <taxon>Bacteria</taxon>
        <taxon>Pseudomonadati</taxon>
        <taxon>Bacteroidota</taxon>
        <taxon>Bacteroidia</taxon>
        <taxon>Marinilabiliales</taxon>
        <taxon>Prolixibacteraceae</taxon>
        <taxon>Aquipluma</taxon>
    </lineage>
</organism>
<feature type="transmembrane region" description="Helical" evidence="8">
    <location>
        <begin position="176"/>
        <end position="196"/>
    </location>
</feature>
<evidence type="ECO:0000256" key="6">
    <source>
        <dbReference type="ARBA" id="ARBA00022989"/>
    </source>
</evidence>
<dbReference type="Pfam" id="PF02080">
    <property type="entry name" value="TrkA_C"/>
    <property type="match status" value="1"/>
</dbReference>
<evidence type="ECO:0000256" key="3">
    <source>
        <dbReference type="ARBA" id="ARBA00022448"/>
    </source>
</evidence>
<dbReference type="InterPro" id="IPR036291">
    <property type="entry name" value="NAD(P)-bd_dom_sf"/>
</dbReference>
<feature type="transmembrane region" description="Helical" evidence="8">
    <location>
        <begin position="294"/>
        <end position="317"/>
    </location>
</feature>
<dbReference type="InterPro" id="IPR006153">
    <property type="entry name" value="Cation/H_exchanger_TM"/>
</dbReference>
<dbReference type="PANTHER" id="PTHR42751:SF3">
    <property type="entry name" value="SODIUM_GLUTAMATE SYMPORTER"/>
    <property type="match status" value="1"/>
</dbReference>
<dbReference type="InterPro" id="IPR003148">
    <property type="entry name" value="RCK_N"/>
</dbReference>
<evidence type="ECO:0000256" key="4">
    <source>
        <dbReference type="ARBA" id="ARBA00022538"/>
    </source>
</evidence>
<evidence type="ECO:0000256" key="1">
    <source>
        <dbReference type="ARBA" id="ARBA00004141"/>
    </source>
</evidence>
<dbReference type="InterPro" id="IPR036721">
    <property type="entry name" value="RCK_C_sf"/>
</dbReference>
<dbReference type="Gene3D" id="3.30.70.1450">
    <property type="entry name" value="Regulator of K+ conductance, C-terminal domain"/>
    <property type="match status" value="1"/>
</dbReference>
<feature type="transmembrane region" description="Helical" evidence="8">
    <location>
        <begin position="270"/>
        <end position="287"/>
    </location>
</feature>
<dbReference type="PROSITE" id="PS51202">
    <property type="entry name" value="RCK_C"/>
    <property type="match status" value="1"/>
</dbReference>
<dbReference type="PANTHER" id="PTHR42751">
    <property type="entry name" value="SODIUM/HYDROGEN EXCHANGER FAMILY/TRKA DOMAIN PROTEIN"/>
    <property type="match status" value="1"/>
</dbReference>
<evidence type="ECO:0000256" key="7">
    <source>
        <dbReference type="ARBA" id="ARBA00023136"/>
    </source>
</evidence>
<feature type="transmembrane region" description="Helical" evidence="8">
    <location>
        <begin position="31"/>
        <end position="49"/>
    </location>
</feature>
<feature type="transmembrane region" description="Helical" evidence="8">
    <location>
        <begin position="143"/>
        <end position="164"/>
    </location>
</feature>
<gene>
    <name evidence="10" type="ORF">AQPE_2983</name>
</gene>
<dbReference type="KEGG" id="anf:AQPE_2983"/>
<protein>
    <submittedName>
        <fullName evidence="10">Sodium/hydrogen exchanger</fullName>
    </submittedName>
</protein>
<feature type="transmembrane region" description="Helical" evidence="8">
    <location>
        <begin position="6"/>
        <end position="24"/>
    </location>
</feature>
<feature type="transmembrane region" description="Helical" evidence="8">
    <location>
        <begin position="86"/>
        <end position="106"/>
    </location>
</feature>
<keyword evidence="6 8" id="KW-1133">Transmembrane helix</keyword>
<comment type="subcellular location">
    <subcellularLocation>
        <location evidence="1">Membrane</location>
        <topology evidence="1">Multi-pass membrane protein</topology>
    </subcellularLocation>
</comment>
<dbReference type="GO" id="GO:0006813">
    <property type="term" value="P:potassium ion transport"/>
    <property type="evidence" value="ECO:0007669"/>
    <property type="project" value="UniProtKB-KW"/>
</dbReference>
<dbReference type="SUPFAM" id="SSF51735">
    <property type="entry name" value="NAD(P)-binding Rossmann-fold domains"/>
    <property type="match status" value="1"/>
</dbReference>
<dbReference type="Pfam" id="PF00999">
    <property type="entry name" value="Na_H_Exchanger"/>
    <property type="match status" value="1"/>
</dbReference>
<name>A0A5K7SBC6_9BACT</name>
<feature type="transmembrane region" description="Helical" evidence="8">
    <location>
        <begin position="323"/>
        <end position="342"/>
    </location>
</feature>
<dbReference type="Gene3D" id="1.20.1530.20">
    <property type="match status" value="1"/>
</dbReference>
<dbReference type="AlphaFoldDB" id="A0A5K7SBC6"/>
<feature type="domain" description="RCK C-terminal" evidence="9">
    <location>
        <begin position="573"/>
        <end position="657"/>
    </location>
</feature>
<evidence type="ECO:0000256" key="8">
    <source>
        <dbReference type="SAM" id="Phobius"/>
    </source>
</evidence>
<keyword evidence="4" id="KW-0630">Potassium</keyword>
<feature type="transmembrane region" description="Helical" evidence="8">
    <location>
        <begin position="112"/>
        <end position="131"/>
    </location>
</feature>
<keyword evidence="4" id="KW-0633">Potassium transport</keyword>
<sequence length="669" mass="73847">MELAILTDIVIIFAFSTAVNYLFTKIRIPTIIGYLLTGIVVGPSLLSIIQSPHEIEFMAEIGIILLMFTIGLEFSLNHLIKIRNIVFFGGFIQLVFTAGVTALFAHMYNMSWGSAVFVGFLTALSSTALVLKILQERGELTSNYGRTVVGILIFQDIILIPLILFTPMLGGQTADVGMKLIGMGSKTLFMGALVYLGNRWIMPRVLHLIALTKNQELFLMSILLVCLAVALLTSELGMSLAFGAFLGGLMISRSEYSQDAFSHLIPFKDTFTSFFFVSIGMLLDLSFVIDNIGLVLATVLLVIAIKMVVAGGTAFLLGHTFRGTVVVGLAMAQIGEFSFILAKTGQTYQILTDYYYQLFLSVTIVSMAASPFLIMISKPAANILLKLPIPDILVKGIFPLKEIEVPAMQNHIVLIGKDSRSLNLSRMASQMKLPYVSIIFDAAAARARQMKGEMVVYGDAMNEPILHKAYIEFAEIVVVSIGDAITAIGVIEKVRSLNKHAYIMVRSKHVSDIEDLYEMGADQVIPEEFKTAIEMFERILKKLLIPKGEIESAISHIRDDNYGIFREKEENSTFTLTDEIPDIEIVALKASNYPLFLGSSLKDLQLRKDFGLTVVAAKRGEKIFENPGSGFIFETDDVVYVLGKHEKIALLSAHFDKPDEDKYLVSSSV</sequence>
<comment type="similarity">
    <text evidence="2">Belongs to the monovalent cation:proton antiporter 2 (CPA2) transporter (TC 2.A.37) family.</text>
</comment>
<dbReference type="Proteomes" id="UP001193389">
    <property type="component" value="Chromosome"/>
</dbReference>
<keyword evidence="3" id="KW-0813">Transport</keyword>
<dbReference type="GO" id="GO:0015297">
    <property type="term" value="F:antiporter activity"/>
    <property type="evidence" value="ECO:0007669"/>
    <property type="project" value="InterPro"/>
</dbReference>
<dbReference type="GO" id="GO:1902600">
    <property type="term" value="P:proton transmembrane transport"/>
    <property type="evidence" value="ECO:0007669"/>
    <property type="project" value="InterPro"/>
</dbReference>
<dbReference type="InterPro" id="IPR006037">
    <property type="entry name" value="RCK_C"/>
</dbReference>
<evidence type="ECO:0000313" key="11">
    <source>
        <dbReference type="Proteomes" id="UP001193389"/>
    </source>
</evidence>
<dbReference type="SUPFAM" id="SSF116726">
    <property type="entry name" value="TrkA C-terminal domain-like"/>
    <property type="match status" value="1"/>
</dbReference>
<dbReference type="GO" id="GO:0016020">
    <property type="term" value="C:membrane"/>
    <property type="evidence" value="ECO:0007669"/>
    <property type="project" value="UniProtKB-SubCell"/>
</dbReference>
<dbReference type="EMBL" id="AP018694">
    <property type="protein sequence ID" value="BBE18815.1"/>
    <property type="molecule type" value="Genomic_DNA"/>
</dbReference>
<feature type="transmembrane region" description="Helical" evidence="8">
    <location>
        <begin position="354"/>
        <end position="376"/>
    </location>
</feature>
<dbReference type="Pfam" id="PF02254">
    <property type="entry name" value="TrkA_N"/>
    <property type="match status" value="1"/>
</dbReference>
<dbReference type="InterPro" id="IPR038770">
    <property type="entry name" value="Na+/solute_symporter_sf"/>
</dbReference>
<feature type="transmembrane region" description="Helical" evidence="8">
    <location>
        <begin position="217"/>
        <end position="250"/>
    </location>
</feature>
<evidence type="ECO:0000256" key="2">
    <source>
        <dbReference type="ARBA" id="ARBA00005551"/>
    </source>
</evidence>